<accession>A0ABU6YB37</accession>
<feature type="non-terminal residue" evidence="2">
    <location>
        <position position="147"/>
    </location>
</feature>
<evidence type="ECO:0000313" key="2">
    <source>
        <dbReference type="EMBL" id="MED6207647.1"/>
    </source>
</evidence>
<organism evidence="2 3">
    <name type="scientific">Stylosanthes scabra</name>
    <dbReference type="NCBI Taxonomy" id="79078"/>
    <lineage>
        <taxon>Eukaryota</taxon>
        <taxon>Viridiplantae</taxon>
        <taxon>Streptophyta</taxon>
        <taxon>Embryophyta</taxon>
        <taxon>Tracheophyta</taxon>
        <taxon>Spermatophyta</taxon>
        <taxon>Magnoliopsida</taxon>
        <taxon>eudicotyledons</taxon>
        <taxon>Gunneridae</taxon>
        <taxon>Pentapetalae</taxon>
        <taxon>rosids</taxon>
        <taxon>fabids</taxon>
        <taxon>Fabales</taxon>
        <taxon>Fabaceae</taxon>
        <taxon>Papilionoideae</taxon>
        <taxon>50 kb inversion clade</taxon>
        <taxon>dalbergioids sensu lato</taxon>
        <taxon>Dalbergieae</taxon>
        <taxon>Pterocarpus clade</taxon>
        <taxon>Stylosanthes</taxon>
    </lineage>
</organism>
<proteinExistence type="predicted"/>
<reference evidence="2 3" key="1">
    <citation type="journal article" date="2023" name="Plants (Basel)">
        <title>Bridging the Gap: Combining Genomics and Transcriptomics Approaches to Understand Stylosanthes scabra, an Orphan Legume from the Brazilian Caatinga.</title>
        <authorList>
            <person name="Ferreira-Neto J.R.C."/>
            <person name="da Silva M.D."/>
            <person name="Binneck E."/>
            <person name="de Melo N.F."/>
            <person name="da Silva R.H."/>
            <person name="de Melo A.L.T.M."/>
            <person name="Pandolfi V."/>
            <person name="Bustamante F.O."/>
            <person name="Brasileiro-Vidal A.C."/>
            <person name="Benko-Iseppon A.M."/>
        </authorList>
    </citation>
    <scope>NUCLEOTIDE SEQUENCE [LARGE SCALE GENOMIC DNA]</scope>
    <source>
        <tissue evidence="2">Leaves</tissue>
    </source>
</reference>
<evidence type="ECO:0000256" key="1">
    <source>
        <dbReference type="SAM" id="MobiDB-lite"/>
    </source>
</evidence>
<sequence>MNPSCRFSSTTYTTSSLPKGWKWNNSHVFISRNTNPFFINDSRKHGASTTIPTQRPKGPSFAILRIKGSKLCHHPFATLSSFAEAEGEEEHQQQEIQLNGHHQQQQNDSQEKKNDGELPGFAQAFNISPSTAFAISACLAVSALTFP</sequence>
<name>A0ABU6YB37_9FABA</name>
<keyword evidence="3" id="KW-1185">Reference proteome</keyword>
<evidence type="ECO:0000313" key="3">
    <source>
        <dbReference type="Proteomes" id="UP001341840"/>
    </source>
</evidence>
<comment type="caution">
    <text evidence="2">The sequence shown here is derived from an EMBL/GenBank/DDBJ whole genome shotgun (WGS) entry which is preliminary data.</text>
</comment>
<gene>
    <name evidence="2" type="ORF">PIB30_037624</name>
</gene>
<dbReference type="EMBL" id="JASCZI010241845">
    <property type="protein sequence ID" value="MED6207647.1"/>
    <property type="molecule type" value="Genomic_DNA"/>
</dbReference>
<feature type="region of interest" description="Disordered" evidence="1">
    <location>
        <begin position="82"/>
        <end position="121"/>
    </location>
</feature>
<dbReference type="Proteomes" id="UP001341840">
    <property type="component" value="Unassembled WGS sequence"/>
</dbReference>
<protein>
    <submittedName>
        <fullName evidence="2">Uncharacterized protein</fullName>
    </submittedName>
</protein>